<feature type="compositionally biased region" description="Polar residues" evidence="1">
    <location>
        <begin position="36"/>
        <end position="55"/>
    </location>
</feature>
<comment type="caution">
    <text evidence="2">The sequence shown here is derived from an EMBL/GenBank/DDBJ whole genome shotgun (WGS) entry which is preliminary data.</text>
</comment>
<name>A0ABR3J895_9AGAR</name>
<dbReference type="Proteomes" id="UP001556367">
    <property type="component" value="Unassembled WGS sequence"/>
</dbReference>
<organism evidence="2 3">
    <name type="scientific">Hohenbuehelia grisea</name>
    <dbReference type="NCBI Taxonomy" id="104357"/>
    <lineage>
        <taxon>Eukaryota</taxon>
        <taxon>Fungi</taxon>
        <taxon>Dikarya</taxon>
        <taxon>Basidiomycota</taxon>
        <taxon>Agaricomycotina</taxon>
        <taxon>Agaricomycetes</taxon>
        <taxon>Agaricomycetidae</taxon>
        <taxon>Agaricales</taxon>
        <taxon>Pleurotineae</taxon>
        <taxon>Pleurotaceae</taxon>
        <taxon>Hohenbuehelia</taxon>
    </lineage>
</organism>
<keyword evidence="3" id="KW-1185">Reference proteome</keyword>
<dbReference type="CDD" id="cd02440">
    <property type="entry name" value="AdoMet_MTases"/>
    <property type="match status" value="1"/>
</dbReference>
<feature type="region of interest" description="Disordered" evidence="1">
    <location>
        <begin position="1"/>
        <end position="55"/>
    </location>
</feature>
<sequence length="369" mass="42005">MSRRELNYPDVDSDSDMDSDSHSSMSGSIFDPPPSESSATSYDVSMRSESPTPSIYSMTSSMRAAAYKLEYGRGLNNYSEVYSLPADDEELDRLDAQHELFKQVMGRYPPPIRQVLAAAPGEIKSVLDLGCGSGSWIMDVARDFPDANCVAVDLVPMQSADMPPNCRSEVDDINLGLEHYYNDFDYVHARLISSGIKDYERVVDHAVNVLRPRGLLEFMEFDFHTYDGNFRRIELPTTVIDPPWWPRWLAFAEMSVHQRGGSADAATHLHRWVSEHPGLEDVVYQDFWVPTSPWTQQQPYRSWGNQMRDDILAFLLSGRPLMLGCGVPEPLVDELEENARTELMDCREIGYIRLQRVYARKRVDYVPPS</sequence>
<reference evidence="3" key="1">
    <citation type="submission" date="2024-06" db="EMBL/GenBank/DDBJ databases">
        <title>Multi-omics analyses provide insights into the biosynthesis of the anticancer antibiotic pleurotin in Hohenbuehelia grisea.</title>
        <authorList>
            <person name="Weaver J.A."/>
            <person name="Alberti F."/>
        </authorList>
    </citation>
    <scope>NUCLEOTIDE SEQUENCE [LARGE SCALE GENOMIC DNA]</scope>
    <source>
        <strain evidence="3">T-177</strain>
    </source>
</reference>
<dbReference type="Pfam" id="PF13489">
    <property type="entry name" value="Methyltransf_23"/>
    <property type="match status" value="1"/>
</dbReference>
<dbReference type="PANTHER" id="PTHR43591:SF24">
    <property type="entry name" value="2-METHOXY-6-POLYPRENYL-1,4-BENZOQUINOL METHYLASE, MITOCHONDRIAL"/>
    <property type="match status" value="1"/>
</dbReference>
<gene>
    <name evidence="2" type="ORF">HGRIS_008460</name>
</gene>
<dbReference type="SUPFAM" id="SSF53335">
    <property type="entry name" value="S-adenosyl-L-methionine-dependent methyltransferases"/>
    <property type="match status" value="1"/>
</dbReference>
<dbReference type="EMBL" id="JASNQZ010000011">
    <property type="protein sequence ID" value="KAL0951792.1"/>
    <property type="molecule type" value="Genomic_DNA"/>
</dbReference>
<evidence type="ECO:0000313" key="3">
    <source>
        <dbReference type="Proteomes" id="UP001556367"/>
    </source>
</evidence>
<dbReference type="PANTHER" id="PTHR43591">
    <property type="entry name" value="METHYLTRANSFERASE"/>
    <property type="match status" value="1"/>
</dbReference>
<evidence type="ECO:0008006" key="4">
    <source>
        <dbReference type="Google" id="ProtNLM"/>
    </source>
</evidence>
<proteinExistence type="predicted"/>
<dbReference type="Gene3D" id="3.40.50.150">
    <property type="entry name" value="Vaccinia Virus protein VP39"/>
    <property type="match status" value="1"/>
</dbReference>
<evidence type="ECO:0000313" key="2">
    <source>
        <dbReference type="EMBL" id="KAL0951792.1"/>
    </source>
</evidence>
<evidence type="ECO:0000256" key="1">
    <source>
        <dbReference type="SAM" id="MobiDB-lite"/>
    </source>
</evidence>
<accession>A0ABR3J895</accession>
<dbReference type="InterPro" id="IPR029063">
    <property type="entry name" value="SAM-dependent_MTases_sf"/>
</dbReference>
<protein>
    <recommendedName>
        <fullName evidence="4">S-adenosyl-L-methionine-dependent methyltransferase</fullName>
    </recommendedName>
</protein>